<gene>
    <name evidence="3" type="ORF">AJ79_05359</name>
</gene>
<proteinExistence type="predicted"/>
<feature type="chain" id="PRO_5012970833" description="WD-like domain-containing protein" evidence="1">
    <location>
        <begin position="21"/>
        <end position="184"/>
    </location>
</feature>
<sequence>MQLKTIALTLACTMVTGLIASPLPEQISDGFTELFRTKGKNGGLLIYYGLLDGDDAGTPALGAAGTSLQQRASCPTTKEPVCDDDHAARNYVCDQLVAELEGNSDVAVPGSPRQICYRGTAGNNEFCCVSWHNKVPDLNKGDLAGHANKILKTCTSNGISGKIYGVMVGRTCTDVCLSNRGTHC</sequence>
<feature type="domain" description="WD-like" evidence="2">
    <location>
        <begin position="77"/>
        <end position="184"/>
    </location>
</feature>
<evidence type="ECO:0000256" key="1">
    <source>
        <dbReference type="SAM" id="SignalP"/>
    </source>
</evidence>
<evidence type="ECO:0000313" key="4">
    <source>
        <dbReference type="Proteomes" id="UP000223968"/>
    </source>
</evidence>
<keyword evidence="4" id="KW-1185">Reference proteome</keyword>
<evidence type="ECO:0000313" key="3">
    <source>
        <dbReference type="EMBL" id="PGH10645.1"/>
    </source>
</evidence>
<evidence type="ECO:0000259" key="2">
    <source>
        <dbReference type="Pfam" id="PF20493"/>
    </source>
</evidence>
<dbReference type="EMBL" id="PDNB01000084">
    <property type="protein sequence ID" value="PGH10645.1"/>
    <property type="molecule type" value="Genomic_DNA"/>
</dbReference>
<organism evidence="3 4">
    <name type="scientific">Helicocarpus griseus UAMH5409</name>
    <dbReference type="NCBI Taxonomy" id="1447875"/>
    <lineage>
        <taxon>Eukaryota</taxon>
        <taxon>Fungi</taxon>
        <taxon>Dikarya</taxon>
        <taxon>Ascomycota</taxon>
        <taxon>Pezizomycotina</taxon>
        <taxon>Eurotiomycetes</taxon>
        <taxon>Eurotiomycetidae</taxon>
        <taxon>Onygenales</taxon>
        <taxon>Ajellomycetaceae</taxon>
        <taxon>Helicocarpus</taxon>
    </lineage>
</organism>
<dbReference type="OrthoDB" id="3705032at2759"/>
<dbReference type="AlphaFoldDB" id="A0A2B7XNX9"/>
<dbReference type="InterPro" id="IPR046925">
    <property type="entry name" value="WD-like_fungi"/>
</dbReference>
<protein>
    <recommendedName>
        <fullName evidence="2">WD-like domain-containing protein</fullName>
    </recommendedName>
</protein>
<name>A0A2B7XNX9_9EURO</name>
<dbReference type="Proteomes" id="UP000223968">
    <property type="component" value="Unassembled WGS sequence"/>
</dbReference>
<comment type="caution">
    <text evidence="3">The sequence shown here is derived from an EMBL/GenBank/DDBJ whole genome shotgun (WGS) entry which is preliminary data.</text>
</comment>
<accession>A0A2B7XNX9</accession>
<reference evidence="3 4" key="1">
    <citation type="submission" date="2017-10" db="EMBL/GenBank/DDBJ databases">
        <title>Comparative genomics in systemic dimorphic fungi from Ajellomycetaceae.</title>
        <authorList>
            <person name="Munoz J.F."/>
            <person name="Mcewen J.G."/>
            <person name="Clay O.K."/>
            <person name="Cuomo C.A."/>
        </authorList>
    </citation>
    <scope>NUCLEOTIDE SEQUENCE [LARGE SCALE GENOMIC DNA]</scope>
    <source>
        <strain evidence="3 4">UAMH5409</strain>
    </source>
</reference>
<keyword evidence="1" id="KW-0732">Signal</keyword>
<dbReference type="Pfam" id="PF20493">
    <property type="entry name" value="WD-like_fungi"/>
    <property type="match status" value="1"/>
</dbReference>
<feature type="signal peptide" evidence="1">
    <location>
        <begin position="1"/>
        <end position="20"/>
    </location>
</feature>